<keyword evidence="2" id="KW-1185">Reference proteome</keyword>
<reference evidence="2" key="1">
    <citation type="submission" date="2014-09" db="EMBL/GenBank/DDBJ databases">
        <authorList>
            <person name="Mudge J."/>
            <person name="Ramaraj T."/>
            <person name="Lindquist I.E."/>
            <person name="Bharti A.K."/>
            <person name="Sundararajan A."/>
            <person name="Cameron C.T."/>
            <person name="Woodward J.E."/>
            <person name="May G.D."/>
            <person name="Brubaker C."/>
            <person name="Broadhvest J."/>
            <person name="Wilkins T.A."/>
        </authorList>
    </citation>
    <scope>NUCLEOTIDE SEQUENCE</scope>
    <source>
        <strain evidence="2">cv. AKA8401</strain>
    </source>
</reference>
<organism evidence="1 2">
    <name type="scientific">Gossypium arboreum</name>
    <name type="common">Tree cotton</name>
    <name type="synonym">Gossypium nanking</name>
    <dbReference type="NCBI Taxonomy" id="29729"/>
    <lineage>
        <taxon>Eukaryota</taxon>
        <taxon>Viridiplantae</taxon>
        <taxon>Streptophyta</taxon>
        <taxon>Embryophyta</taxon>
        <taxon>Tracheophyta</taxon>
        <taxon>Spermatophyta</taxon>
        <taxon>Magnoliopsida</taxon>
        <taxon>eudicotyledons</taxon>
        <taxon>Gunneridae</taxon>
        <taxon>Pentapetalae</taxon>
        <taxon>rosids</taxon>
        <taxon>malvids</taxon>
        <taxon>Malvales</taxon>
        <taxon>Malvaceae</taxon>
        <taxon>Malvoideae</taxon>
        <taxon>Gossypium</taxon>
    </lineage>
</organism>
<name>A0A0B0PK76_GOSAR</name>
<dbReference type="AlphaFoldDB" id="A0A0B0PK76"/>
<dbReference type="EMBL" id="KN432404">
    <property type="protein sequence ID" value="KHG25425.1"/>
    <property type="molecule type" value="Genomic_DNA"/>
</dbReference>
<dbReference type="GO" id="GO:0016874">
    <property type="term" value="F:ligase activity"/>
    <property type="evidence" value="ECO:0007669"/>
    <property type="project" value="UniProtKB-KW"/>
</dbReference>
<gene>
    <name evidence="1" type="ORF">F383_31903</name>
</gene>
<proteinExistence type="predicted"/>
<keyword evidence="1" id="KW-0436">Ligase</keyword>
<accession>A0A0B0PK76</accession>
<evidence type="ECO:0000313" key="2">
    <source>
        <dbReference type="Proteomes" id="UP000032142"/>
    </source>
</evidence>
<sequence length="64" mass="7339">MVLYGITHIKPDSPALVLHDVLISMPMPCPRHGLIWDHISMLMPYPRYGLIRDLIDPNVMICMP</sequence>
<protein>
    <submittedName>
        <fullName evidence="1">Threonine--tRNA ligase</fullName>
    </submittedName>
</protein>
<dbReference type="Proteomes" id="UP000032142">
    <property type="component" value="Unassembled WGS sequence"/>
</dbReference>
<evidence type="ECO:0000313" key="1">
    <source>
        <dbReference type="EMBL" id="KHG25425.1"/>
    </source>
</evidence>